<dbReference type="InterPro" id="IPR021202">
    <property type="entry name" value="Rv3654c-like"/>
</dbReference>
<name>A0A365H7I1_9ACTN</name>
<dbReference type="NCBIfam" id="TIGR03816">
    <property type="entry name" value="tadE_like_DECH"/>
    <property type="match status" value="1"/>
</dbReference>
<comment type="caution">
    <text evidence="4">The sequence shown here is derived from an EMBL/GenBank/DDBJ whole genome shotgun (WGS) entry which is preliminary data.</text>
</comment>
<reference evidence="4 5" key="1">
    <citation type="submission" date="2018-06" db="EMBL/GenBank/DDBJ databases">
        <title>Actinomadura craniellae sp. nov. isolated from marine sponge Craniella sp.</title>
        <authorList>
            <person name="Li L."/>
            <person name="Xu Q.H."/>
            <person name="Lin H.W."/>
            <person name="Lu Y.H."/>
        </authorList>
    </citation>
    <scope>NUCLEOTIDE SEQUENCE [LARGE SCALE GENOMIC DNA]</scope>
    <source>
        <strain evidence="4 5">LHW63021</strain>
    </source>
</reference>
<dbReference type="EMBL" id="QLYX01000005">
    <property type="protein sequence ID" value="RAY14962.1"/>
    <property type="molecule type" value="Genomic_DNA"/>
</dbReference>
<feature type="domain" description="Putative Flp pilus-assembly TadG-like N-terminal" evidence="3">
    <location>
        <begin position="19"/>
        <end position="65"/>
    </location>
</feature>
<organism evidence="4 5">
    <name type="scientific">Actinomadura craniellae</name>
    <dbReference type="NCBI Taxonomy" id="2231787"/>
    <lineage>
        <taxon>Bacteria</taxon>
        <taxon>Bacillati</taxon>
        <taxon>Actinomycetota</taxon>
        <taxon>Actinomycetes</taxon>
        <taxon>Streptosporangiales</taxon>
        <taxon>Thermomonosporaceae</taxon>
        <taxon>Actinomadura</taxon>
    </lineage>
</organism>
<dbReference type="InterPro" id="IPR028087">
    <property type="entry name" value="Tad_N"/>
</dbReference>
<evidence type="ECO:0000256" key="2">
    <source>
        <dbReference type="SAM" id="Phobius"/>
    </source>
</evidence>
<feature type="region of interest" description="Disordered" evidence="1">
    <location>
        <begin position="127"/>
        <end position="146"/>
    </location>
</feature>
<keyword evidence="2" id="KW-1133">Transmembrane helix</keyword>
<keyword evidence="2" id="KW-0812">Transmembrane</keyword>
<dbReference type="AlphaFoldDB" id="A0A365H7I1"/>
<gene>
    <name evidence="4" type="ORF">DPM19_14095</name>
</gene>
<accession>A0A365H7I1</accession>
<keyword evidence="5" id="KW-1185">Reference proteome</keyword>
<feature type="transmembrane region" description="Helical" evidence="2">
    <location>
        <begin position="21"/>
        <end position="42"/>
    </location>
</feature>
<evidence type="ECO:0000313" key="5">
    <source>
        <dbReference type="Proteomes" id="UP000251891"/>
    </source>
</evidence>
<keyword evidence="2" id="KW-0472">Membrane</keyword>
<evidence type="ECO:0000259" key="3">
    <source>
        <dbReference type="Pfam" id="PF13400"/>
    </source>
</evidence>
<sequence>MQRRRSERWMSGLRRSERGSGTVWMLAFMAVVWVVAVAVMTVGGVRAGRHRAAVAADLAALAAAGRFAQGPVVACRAAAESAMGSGGRLSGCVLRGAVAEVTVTVSLRGLAYIGSALRVTAHARAGPVSPAKASSPATADRPCLRGAGVEYGDQDQGVRATIHARTRPVNAAC</sequence>
<dbReference type="Proteomes" id="UP000251891">
    <property type="component" value="Unassembled WGS sequence"/>
</dbReference>
<proteinExistence type="predicted"/>
<evidence type="ECO:0000256" key="1">
    <source>
        <dbReference type="SAM" id="MobiDB-lite"/>
    </source>
</evidence>
<protein>
    <recommendedName>
        <fullName evidence="3">Putative Flp pilus-assembly TadG-like N-terminal domain-containing protein</fullName>
    </recommendedName>
</protein>
<evidence type="ECO:0000313" key="4">
    <source>
        <dbReference type="EMBL" id="RAY14962.1"/>
    </source>
</evidence>
<dbReference type="Pfam" id="PF13400">
    <property type="entry name" value="Tad"/>
    <property type="match status" value="1"/>
</dbReference>